<reference evidence="2" key="1">
    <citation type="submission" date="2023-04" db="EMBL/GenBank/DDBJ databases">
        <title>Phytophthora fragariaefolia NBRC 109709.</title>
        <authorList>
            <person name="Ichikawa N."/>
            <person name="Sato H."/>
            <person name="Tonouchi N."/>
        </authorList>
    </citation>
    <scope>NUCLEOTIDE SEQUENCE</scope>
    <source>
        <strain evidence="2">NBRC 109709</strain>
    </source>
</reference>
<gene>
    <name evidence="2" type="ORF">Pfra01_000628800</name>
</gene>
<evidence type="ECO:0000313" key="3">
    <source>
        <dbReference type="Proteomes" id="UP001165121"/>
    </source>
</evidence>
<name>A0A9W6X3B5_9STRA</name>
<proteinExistence type="predicted"/>
<evidence type="ECO:0000313" key="2">
    <source>
        <dbReference type="EMBL" id="GMF29408.1"/>
    </source>
</evidence>
<feature type="compositionally biased region" description="Low complexity" evidence="1">
    <location>
        <begin position="41"/>
        <end position="57"/>
    </location>
</feature>
<comment type="caution">
    <text evidence="2">The sequence shown here is derived from an EMBL/GenBank/DDBJ whole genome shotgun (WGS) entry which is preliminary data.</text>
</comment>
<feature type="region of interest" description="Disordered" evidence="1">
    <location>
        <begin position="87"/>
        <end position="128"/>
    </location>
</feature>
<dbReference type="Proteomes" id="UP001165121">
    <property type="component" value="Unassembled WGS sequence"/>
</dbReference>
<dbReference type="EMBL" id="BSXT01000531">
    <property type="protein sequence ID" value="GMF29408.1"/>
    <property type="molecule type" value="Genomic_DNA"/>
</dbReference>
<accession>A0A9W6X3B5</accession>
<keyword evidence="3" id="KW-1185">Reference proteome</keyword>
<organism evidence="2 3">
    <name type="scientific">Phytophthora fragariaefolia</name>
    <dbReference type="NCBI Taxonomy" id="1490495"/>
    <lineage>
        <taxon>Eukaryota</taxon>
        <taxon>Sar</taxon>
        <taxon>Stramenopiles</taxon>
        <taxon>Oomycota</taxon>
        <taxon>Peronosporomycetes</taxon>
        <taxon>Peronosporales</taxon>
        <taxon>Peronosporaceae</taxon>
        <taxon>Phytophthora</taxon>
    </lineage>
</organism>
<feature type="region of interest" description="Disordered" evidence="1">
    <location>
        <begin position="31"/>
        <end position="61"/>
    </location>
</feature>
<feature type="compositionally biased region" description="Low complexity" evidence="1">
    <location>
        <begin position="98"/>
        <end position="123"/>
    </location>
</feature>
<evidence type="ECO:0000256" key="1">
    <source>
        <dbReference type="SAM" id="MobiDB-lite"/>
    </source>
</evidence>
<protein>
    <submittedName>
        <fullName evidence="2">Unnamed protein product</fullName>
    </submittedName>
</protein>
<sequence>MYLILDPYTNIKCEQSLRLITRPTTRAKFSVASSTAGVTEASSPSSPTTASTGDASSESSLARPVDALGQVLGAAPRSAADVPEAALGADAADSQPQGSVSGSGVSDYGARSAANAPEASSAALGPSRVSSVRWEDIEDIVTTRTDRTVRQAAGSLSDVVDALAPVPRSPAPWMYELTELRDDVASLEAPFAAFEASLPREVDRVKAERLCNQASHERNAALENFRRIHLDHADAAGQLVATNIALEQSSQAAAVLEQHCRRLDKSLEDTHKVIRHDREQLKADISSCAAQHRQLREYLEQSDRQSSVSGGASPASASAMPAAFATFFEEFGDSTSASSFWVFRGIWTPPRRFIWIFRWSCWYVRDLDVSDCRFRHFR</sequence>
<dbReference type="AlphaFoldDB" id="A0A9W6X3B5"/>